<protein>
    <submittedName>
        <fullName evidence="2">ATPase</fullName>
    </submittedName>
</protein>
<sequence length="299" mass="30584">MGATLAIDAGQTGIKLTLVGGDTEFTAVYPGLQTHHPVLPQLAAAIRLAAAEVAFDEVAIGTTGLTSSEHDASALHALVADLDIARVLLAHDSITSYLGALGNRDGVVVAAGTGSIILGRGPERLARVDGWGHLLGDGGSGYWIGREALKAVLEAFDGRGPETALTDVAVAEFPRLDDAYTEIQGSPDRVSRIAKYAAAVARLSTTDEMAARISRDAGRELARSAVAAARVVGLEAPAVALIGGVFRSEAVHAACVAALRETLPLCEIVSEAGDGIDGAATLPAVDPTSPLGARISRSR</sequence>
<evidence type="ECO:0000313" key="2">
    <source>
        <dbReference type="EMBL" id="HJE51166.1"/>
    </source>
</evidence>
<gene>
    <name evidence="2" type="ORF">K8V15_04190</name>
</gene>
<dbReference type="InterPro" id="IPR043129">
    <property type="entry name" value="ATPase_NBD"/>
</dbReference>
<dbReference type="Gene3D" id="3.30.420.40">
    <property type="match status" value="2"/>
</dbReference>
<dbReference type="EMBL" id="DYZF01000100">
    <property type="protein sequence ID" value="HJE51166.1"/>
    <property type="molecule type" value="Genomic_DNA"/>
</dbReference>
<name>A0A921EPL7_9ACTN</name>
<evidence type="ECO:0000313" key="3">
    <source>
        <dbReference type="Proteomes" id="UP000712713"/>
    </source>
</evidence>
<dbReference type="Pfam" id="PF01869">
    <property type="entry name" value="BcrAD_BadFG"/>
    <property type="match status" value="1"/>
</dbReference>
<dbReference type="InterPro" id="IPR002731">
    <property type="entry name" value="ATPase_BadF"/>
</dbReference>
<reference evidence="2" key="1">
    <citation type="journal article" date="2021" name="PeerJ">
        <title>Extensive microbial diversity within the chicken gut microbiome revealed by metagenomics and culture.</title>
        <authorList>
            <person name="Gilroy R."/>
            <person name="Ravi A."/>
            <person name="Getino M."/>
            <person name="Pursley I."/>
            <person name="Horton D.L."/>
            <person name="Alikhan N.F."/>
            <person name="Baker D."/>
            <person name="Gharbi K."/>
            <person name="Hall N."/>
            <person name="Watson M."/>
            <person name="Adriaenssens E.M."/>
            <person name="Foster-Nyarko E."/>
            <person name="Jarju S."/>
            <person name="Secka A."/>
            <person name="Antonio M."/>
            <person name="Oren A."/>
            <person name="Chaudhuri R.R."/>
            <person name="La Ragione R."/>
            <person name="Hildebrand F."/>
            <person name="Pallen M.J."/>
        </authorList>
    </citation>
    <scope>NUCLEOTIDE SEQUENCE</scope>
    <source>
        <strain evidence="2">ChiGjej3B3-7470</strain>
    </source>
</reference>
<dbReference type="PANTHER" id="PTHR43190">
    <property type="entry name" value="N-ACETYL-D-GLUCOSAMINE KINASE"/>
    <property type="match status" value="1"/>
</dbReference>
<dbReference type="InterPro" id="IPR052519">
    <property type="entry name" value="Euk-type_GlcNAc_Kinase"/>
</dbReference>
<comment type="caution">
    <text evidence="2">The sequence shown here is derived from an EMBL/GenBank/DDBJ whole genome shotgun (WGS) entry which is preliminary data.</text>
</comment>
<dbReference type="AlphaFoldDB" id="A0A921EPL7"/>
<dbReference type="Proteomes" id="UP000712713">
    <property type="component" value="Unassembled WGS sequence"/>
</dbReference>
<accession>A0A921EPL7</accession>
<proteinExistence type="predicted"/>
<organism evidence="2 3">
    <name type="scientific">Tessaracoccus flavescens</name>
    <dbReference type="NCBI Taxonomy" id="399497"/>
    <lineage>
        <taxon>Bacteria</taxon>
        <taxon>Bacillati</taxon>
        <taxon>Actinomycetota</taxon>
        <taxon>Actinomycetes</taxon>
        <taxon>Propionibacteriales</taxon>
        <taxon>Propionibacteriaceae</taxon>
        <taxon>Tessaracoccus</taxon>
    </lineage>
</organism>
<dbReference type="SUPFAM" id="SSF53067">
    <property type="entry name" value="Actin-like ATPase domain"/>
    <property type="match status" value="1"/>
</dbReference>
<feature type="domain" description="ATPase BadF/BadG/BcrA/BcrD type" evidence="1">
    <location>
        <begin position="8"/>
        <end position="265"/>
    </location>
</feature>
<dbReference type="PANTHER" id="PTHR43190:SF3">
    <property type="entry name" value="N-ACETYL-D-GLUCOSAMINE KINASE"/>
    <property type="match status" value="1"/>
</dbReference>
<reference evidence="2" key="2">
    <citation type="submission" date="2021-09" db="EMBL/GenBank/DDBJ databases">
        <authorList>
            <person name="Gilroy R."/>
        </authorList>
    </citation>
    <scope>NUCLEOTIDE SEQUENCE</scope>
    <source>
        <strain evidence="2">ChiGjej3B3-7470</strain>
    </source>
</reference>
<evidence type="ECO:0000259" key="1">
    <source>
        <dbReference type="Pfam" id="PF01869"/>
    </source>
</evidence>